<dbReference type="GO" id="GO:0019693">
    <property type="term" value="P:ribose phosphate metabolic process"/>
    <property type="evidence" value="ECO:0007669"/>
    <property type="project" value="TreeGrafter"/>
</dbReference>
<proteinExistence type="predicted"/>
<protein>
    <submittedName>
        <fullName evidence="4">ADP-sugar diphosphatase</fullName>
    </submittedName>
</protein>
<keyword evidence="5" id="KW-1185">Reference proteome</keyword>
<dbReference type="PANTHER" id="PTHR11839">
    <property type="entry name" value="UDP/ADP-SUGAR PYROPHOSPHATASE"/>
    <property type="match status" value="1"/>
</dbReference>
<dbReference type="Gene3D" id="3.90.79.10">
    <property type="entry name" value="Nucleoside Triphosphate Pyrophosphohydrolase"/>
    <property type="match status" value="1"/>
</dbReference>
<dbReference type="InterPro" id="IPR000086">
    <property type="entry name" value="NUDIX_hydrolase_dom"/>
</dbReference>
<reference evidence="4 5" key="1">
    <citation type="submission" date="2024-03" db="EMBL/GenBank/DDBJ databases">
        <title>The Acrasis kona genome and developmental transcriptomes reveal deep origins of eukaryotic multicellular pathways.</title>
        <authorList>
            <person name="Sheikh S."/>
            <person name="Fu C.-J."/>
            <person name="Brown M.W."/>
            <person name="Baldauf S.L."/>
        </authorList>
    </citation>
    <scope>NUCLEOTIDE SEQUENCE [LARGE SCALE GENOMIC DNA]</scope>
    <source>
        <strain evidence="4 5">ATCC MYA-3509</strain>
    </source>
</reference>
<dbReference type="AlphaFoldDB" id="A0AAW2ZHL9"/>
<evidence type="ECO:0000256" key="1">
    <source>
        <dbReference type="ARBA" id="ARBA00001946"/>
    </source>
</evidence>
<dbReference type="GO" id="GO:0080042">
    <property type="term" value="F:ADP-glucose pyrophosphohydrolase activity"/>
    <property type="evidence" value="ECO:0007669"/>
    <property type="project" value="TreeGrafter"/>
</dbReference>
<name>A0AAW2ZHL9_9EUKA</name>
<feature type="domain" description="Nudix hydrolase" evidence="3">
    <location>
        <begin position="112"/>
        <end position="265"/>
    </location>
</feature>
<dbReference type="GO" id="GO:0080041">
    <property type="term" value="F:ADP-ribose pyrophosphohydrolase activity"/>
    <property type="evidence" value="ECO:0007669"/>
    <property type="project" value="TreeGrafter"/>
</dbReference>
<sequence>MIRRILKNPTSIVLRTIMMNTTLPYKGKTVPVTMNDYTHDDINVVTESTPFKQWMSNMNNSDEMNLKSVHIQQVDEFKNKSIGFVKINADVTVKESKDGKEIEQKIPGIAFLRGGAVSILIVLSIEETKKKYVVLVNQARVPIGSQILELPAGMIDKEGNIKSKAVEELEEETGIKIKDDDLVDMLVENKMNNKGLFTSPGGQDEFLKFYLYEKQVSNSFIEEINNKQTGLRDHGEVIQLSVVPFEQAHLLSPDIKVSTSLFLYSLLRKDSDIKNM</sequence>
<dbReference type="EMBL" id="JAOPGA020001418">
    <property type="protein sequence ID" value="KAL0488241.1"/>
    <property type="molecule type" value="Genomic_DNA"/>
</dbReference>
<evidence type="ECO:0000313" key="4">
    <source>
        <dbReference type="EMBL" id="KAL0488241.1"/>
    </source>
</evidence>
<dbReference type="Proteomes" id="UP001431209">
    <property type="component" value="Unassembled WGS sequence"/>
</dbReference>
<keyword evidence="2" id="KW-0378">Hydrolase</keyword>
<evidence type="ECO:0000259" key="3">
    <source>
        <dbReference type="PROSITE" id="PS51462"/>
    </source>
</evidence>
<accession>A0AAW2ZHL9</accession>
<organism evidence="4 5">
    <name type="scientific">Acrasis kona</name>
    <dbReference type="NCBI Taxonomy" id="1008807"/>
    <lineage>
        <taxon>Eukaryota</taxon>
        <taxon>Discoba</taxon>
        <taxon>Heterolobosea</taxon>
        <taxon>Tetramitia</taxon>
        <taxon>Eutetramitia</taxon>
        <taxon>Acrasidae</taxon>
        <taxon>Acrasis</taxon>
    </lineage>
</organism>
<gene>
    <name evidence="4" type="ORF">AKO1_008922</name>
</gene>
<dbReference type="InterPro" id="IPR015797">
    <property type="entry name" value="NUDIX_hydrolase-like_dom_sf"/>
</dbReference>
<comment type="cofactor">
    <cofactor evidence="1">
        <name>Mg(2+)</name>
        <dbReference type="ChEBI" id="CHEBI:18420"/>
    </cofactor>
</comment>
<dbReference type="CDD" id="cd03424">
    <property type="entry name" value="NUDIX_ADPRase_Nudt5_UGPPase_Nudt14"/>
    <property type="match status" value="1"/>
</dbReference>
<comment type="caution">
    <text evidence="4">The sequence shown here is derived from an EMBL/GenBank/DDBJ whole genome shotgun (WGS) entry which is preliminary data.</text>
</comment>
<dbReference type="PANTHER" id="PTHR11839:SF18">
    <property type="entry name" value="NUDIX HYDROLASE DOMAIN-CONTAINING PROTEIN"/>
    <property type="match status" value="1"/>
</dbReference>
<dbReference type="SUPFAM" id="SSF55811">
    <property type="entry name" value="Nudix"/>
    <property type="match status" value="1"/>
</dbReference>
<dbReference type="GO" id="GO:0006753">
    <property type="term" value="P:nucleoside phosphate metabolic process"/>
    <property type="evidence" value="ECO:0007669"/>
    <property type="project" value="TreeGrafter"/>
</dbReference>
<evidence type="ECO:0000256" key="2">
    <source>
        <dbReference type="ARBA" id="ARBA00022801"/>
    </source>
</evidence>
<evidence type="ECO:0000313" key="5">
    <source>
        <dbReference type="Proteomes" id="UP001431209"/>
    </source>
</evidence>
<dbReference type="PROSITE" id="PS51462">
    <property type="entry name" value="NUDIX"/>
    <property type="match status" value="1"/>
</dbReference>
<dbReference type="Pfam" id="PF00293">
    <property type="entry name" value="NUDIX"/>
    <property type="match status" value="1"/>
</dbReference>